<organism evidence="9 11">
    <name type="scientific">Anaerotignum propionicum DSM 1682</name>
    <dbReference type="NCBI Taxonomy" id="991789"/>
    <lineage>
        <taxon>Bacteria</taxon>
        <taxon>Bacillati</taxon>
        <taxon>Bacillota</taxon>
        <taxon>Clostridia</taxon>
        <taxon>Lachnospirales</taxon>
        <taxon>Anaerotignaceae</taxon>
        <taxon>Anaerotignum</taxon>
    </lineage>
</organism>
<dbReference type="Proteomes" id="UP000184204">
    <property type="component" value="Unassembled WGS sequence"/>
</dbReference>
<keyword evidence="3 6" id="KW-0812">Transmembrane</keyword>
<dbReference type="AlphaFoldDB" id="A0A0X8V9I1"/>
<accession>A0A0X8V9I1</accession>
<dbReference type="OrthoDB" id="9788252at2"/>
<evidence type="ECO:0000259" key="7">
    <source>
        <dbReference type="Pfam" id="PF12698"/>
    </source>
</evidence>
<dbReference type="EMBL" id="FQUA01000002">
    <property type="protein sequence ID" value="SHE39063.1"/>
    <property type="molecule type" value="Genomic_DNA"/>
</dbReference>
<proteinExistence type="predicted"/>
<evidence type="ECO:0000256" key="2">
    <source>
        <dbReference type="ARBA" id="ARBA00022475"/>
    </source>
</evidence>
<dbReference type="GO" id="GO:0140359">
    <property type="term" value="F:ABC-type transporter activity"/>
    <property type="evidence" value="ECO:0007669"/>
    <property type="project" value="InterPro"/>
</dbReference>
<protein>
    <submittedName>
        <fullName evidence="9">ABC-2 type transport system permease protein</fullName>
    </submittedName>
    <submittedName>
        <fullName evidence="8">Inner membrane transport permease YbhS</fullName>
    </submittedName>
</protein>
<keyword evidence="5 6" id="KW-0472">Membrane</keyword>
<evidence type="ECO:0000256" key="1">
    <source>
        <dbReference type="ARBA" id="ARBA00004651"/>
    </source>
</evidence>
<reference evidence="10" key="2">
    <citation type="submission" date="2016-01" db="EMBL/GenBank/DDBJ databases">
        <authorList>
            <person name="Poehlein A."/>
            <person name="Schlien K."/>
            <person name="Gottschalk G."/>
            <person name="Buckel W."/>
            <person name="Daniel R."/>
        </authorList>
    </citation>
    <scope>NUCLEOTIDE SEQUENCE [LARGE SCALE GENOMIC DNA]</scope>
    <source>
        <strain evidence="10">X2</strain>
    </source>
</reference>
<dbReference type="Pfam" id="PF12698">
    <property type="entry name" value="ABC2_membrane_3"/>
    <property type="match status" value="1"/>
</dbReference>
<gene>
    <name evidence="8" type="primary">ybhS</name>
    <name evidence="8" type="ORF">CPRO_09530</name>
    <name evidence="9" type="ORF">SAMN02745151_00530</name>
</gene>
<keyword evidence="2" id="KW-1003">Cell membrane</keyword>
<dbReference type="InterPro" id="IPR051449">
    <property type="entry name" value="ABC-2_transporter_component"/>
</dbReference>
<dbReference type="Gene3D" id="3.40.1710.10">
    <property type="entry name" value="abc type-2 transporter like domain"/>
    <property type="match status" value="1"/>
</dbReference>
<dbReference type="GO" id="GO:0005886">
    <property type="term" value="C:plasma membrane"/>
    <property type="evidence" value="ECO:0007669"/>
    <property type="project" value="UniProtKB-SubCell"/>
</dbReference>
<evidence type="ECO:0000256" key="6">
    <source>
        <dbReference type="SAM" id="Phobius"/>
    </source>
</evidence>
<evidence type="ECO:0000256" key="3">
    <source>
        <dbReference type="ARBA" id="ARBA00022692"/>
    </source>
</evidence>
<comment type="subcellular location">
    <subcellularLocation>
        <location evidence="1">Cell membrane</location>
        <topology evidence="1">Multi-pass membrane protein</topology>
    </subcellularLocation>
</comment>
<keyword evidence="4 6" id="KW-1133">Transmembrane helix</keyword>
<evidence type="ECO:0000313" key="8">
    <source>
        <dbReference type="EMBL" id="AMJ40552.1"/>
    </source>
</evidence>
<evidence type="ECO:0000313" key="11">
    <source>
        <dbReference type="Proteomes" id="UP000184204"/>
    </source>
</evidence>
<evidence type="ECO:0000256" key="5">
    <source>
        <dbReference type="ARBA" id="ARBA00023136"/>
    </source>
</evidence>
<reference evidence="11" key="4">
    <citation type="submission" date="2016-11" db="EMBL/GenBank/DDBJ databases">
        <authorList>
            <person name="Jaros S."/>
            <person name="Januszkiewicz K."/>
            <person name="Wedrychowicz H."/>
        </authorList>
    </citation>
    <scope>NUCLEOTIDE SEQUENCE [LARGE SCALE GENOMIC DNA]</scope>
    <source>
        <strain evidence="11">DSM 1682</strain>
    </source>
</reference>
<name>A0A0X8V9I1_ANAPI</name>
<evidence type="ECO:0000256" key="4">
    <source>
        <dbReference type="ARBA" id="ARBA00022989"/>
    </source>
</evidence>
<feature type="transmembrane region" description="Helical" evidence="6">
    <location>
        <begin position="183"/>
        <end position="209"/>
    </location>
</feature>
<feature type="transmembrane region" description="Helical" evidence="6">
    <location>
        <begin position="21"/>
        <end position="45"/>
    </location>
</feature>
<dbReference type="Proteomes" id="UP000068026">
    <property type="component" value="Chromosome"/>
</dbReference>
<dbReference type="InterPro" id="IPR013525">
    <property type="entry name" value="ABC2_TM"/>
</dbReference>
<evidence type="ECO:0000313" key="9">
    <source>
        <dbReference type="EMBL" id="SHE39063.1"/>
    </source>
</evidence>
<feature type="transmembrane region" description="Helical" evidence="6">
    <location>
        <begin position="355"/>
        <end position="375"/>
    </location>
</feature>
<dbReference type="PANTHER" id="PTHR30294:SF29">
    <property type="entry name" value="MULTIDRUG ABC TRANSPORTER PERMEASE YBHS-RELATED"/>
    <property type="match status" value="1"/>
</dbReference>
<dbReference type="PANTHER" id="PTHR30294">
    <property type="entry name" value="MEMBRANE COMPONENT OF ABC TRANSPORTER YHHJ-RELATED"/>
    <property type="match status" value="1"/>
</dbReference>
<feature type="transmembrane region" description="Helical" evidence="6">
    <location>
        <begin position="266"/>
        <end position="285"/>
    </location>
</feature>
<reference evidence="8 10" key="1">
    <citation type="journal article" date="2016" name="Genome Announc.">
        <title>Complete Genome Sequence of the Amino Acid-Fermenting Clostridium propionicum X2 (DSM 1682).</title>
        <authorList>
            <person name="Poehlein A."/>
            <person name="Schlien K."/>
            <person name="Chowdhury N.P."/>
            <person name="Gottschalk G."/>
            <person name="Buckel W."/>
            <person name="Daniel R."/>
        </authorList>
    </citation>
    <scope>NUCLEOTIDE SEQUENCE [LARGE SCALE GENOMIC DNA]</scope>
    <source>
        <strain evidence="8 10">X2</strain>
    </source>
</reference>
<feature type="domain" description="ABC-2 type transporter transmembrane" evidence="7">
    <location>
        <begin position="20"/>
        <end position="370"/>
    </location>
</feature>
<evidence type="ECO:0000313" key="10">
    <source>
        <dbReference type="Proteomes" id="UP000068026"/>
    </source>
</evidence>
<reference evidence="9" key="3">
    <citation type="submission" date="2016-11" db="EMBL/GenBank/DDBJ databases">
        <authorList>
            <person name="Varghese N."/>
            <person name="Submissions S."/>
        </authorList>
    </citation>
    <scope>NUCLEOTIDE SEQUENCE</scope>
    <source>
        <strain evidence="9">DSM 1682</strain>
    </source>
</reference>
<feature type="transmembrane region" description="Helical" evidence="6">
    <location>
        <begin position="229"/>
        <end position="251"/>
    </location>
</feature>
<sequence length="401" mass="45070">MISAFRLFFREWLYLLKRPRTLVIMIFIPIFVTCLCGSCYGKGYFSDLKMGVVDYSYSAKTREVVEAFRESPYFDIVGYYENEEQLESAMKNGEIVGCLIFPEDFTMNLQQGRQAQVLLGSNAVNMSYGSTINARGSEVLGTVSAQIAVKSLVAKGATVDDALAKMNPVGFYTRQWYNPTNNFGYFLSFGFIIATLQQVLIYFAAISLIREKESGNLKELRAMNPIIQVFAKTVVYYIIAMGTWAACTWLMINKYGIPMKASRDVWFAYSSLFVLAIITMGQFFSSILPNPVFATSLPLVLTSPSLVLSGYTWPTMALTGFYQKLAKVFPLTHFALGYRDMALMGTGFEAIHQEMIILGCISGVCFILSCLIWFIRVKVILKKEEKLEIALEKNELPAVAQ</sequence>
<keyword evidence="10" id="KW-1185">Reference proteome</keyword>
<dbReference type="RefSeq" id="WP_066048409.1">
    <property type="nucleotide sequence ID" value="NZ_CP014223.1"/>
</dbReference>
<dbReference type="KEGG" id="cpro:CPRO_09530"/>
<dbReference type="EMBL" id="CP014223">
    <property type="protein sequence ID" value="AMJ40552.1"/>
    <property type="molecule type" value="Genomic_DNA"/>
</dbReference>